<evidence type="ECO:0000313" key="1">
    <source>
        <dbReference type="EMBL" id="CAE6381604.1"/>
    </source>
</evidence>
<comment type="caution">
    <text evidence="1">The sequence shown here is derived from an EMBL/GenBank/DDBJ whole genome shotgun (WGS) entry which is preliminary data.</text>
</comment>
<dbReference type="AlphaFoldDB" id="A0A8H2WKT8"/>
<evidence type="ECO:0000313" key="2">
    <source>
        <dbReference type="Proteomes" id="UP000663826"/>
    </source>
</evidence>
<name>A0A8H2WKT8_9AGAM</name>
<dbReference type="Proteomes" id="UP000663826">
    <property type="component" value="Unassembled WGS sequence"/>
</dbReference>
<dbReference type="EMBL" id="CAJMWQ010000791">
    <property type="protein sequence ID" value="CAE6381604.1"/>
    <property type="molecule type" value="Genomic_DNA"/>
</dbReference>
<protein>
    <submittedName>
        <fullName evidence="1">Uncharacterized protein</fullName>
    </submittedName>
</protein>
<organism evidence="1 2">
    <name type="scientific">Rhizoctonia solani</name>
    <dbReference type="NCBI Taxonomy" id="456999"/>
    <lineage>
        <taxon>Eukaryota</taxon>
        <taxon>Fungi</taxon>
        <taxon>Dikarya</taxon>
        <taxon>Basidiomycota</taxon>
        <taxon>Agaricomycotina</taxon>
        <taxon>Agaricomycetes</taxon>
        <taxon>Cantharellales</taxon>
        <taxon>Ceratobasidiaceae</taxon>
        <taxon>Rhizoctonia</taxon>
    </lineage>
</organism>
<proteinExistence type="predicted"/>
<sequence>MSDPVPVGDGRFEIELKSDPASLVFGLGVSLKDDGVRCGSKYSASCMLIDIGFGATSELVVNVLKSGDYGIDMYPFSIWLEDGVTWDGRSVNSPNKTYQCWGWTDAECPYAFSANGAGGATWTLSSKNLTGDVYIDFCPSDGPAWASIPPNPSPDAQNWGQQNDFLCYTHTYAVRNIADSYDLEHVFGHSIRMAIFIDRTKNSSPNRDPID</sequence>
<gene>
    <name evidence="1" type="ORF">RDB_LOCUS21178</name>
</gene>
<accession>A0A8H2WKT8</accession>
<reference evidence="1" key="1">
    <citation type="submission" date="2021-01" db="EMBL/GenBank/DDBJ databases">
        <authorList>
            <person name="Kaushik A."/>
        </authorList>
    </citation>
    <scope>NUCLEOTIDE SEQUENCE</scope>
    <source>
        <strain evidence="1">AG1-1B</strain>
    </source>
</reference>